<dbReference type="RefSeq" id="WP_116412368.1">
    <property type="nucleotide sequence ID" value="NZ_NBXB01000037.1"/>
</dbReference>
<dbReference type="SUPFAM" id="SSF161098">
    <property type="entry name" value="MetI-like"/>
    <property type="match status" value="1"/>
</dbReference>
<feature type="transmembrane region" description="Helical" evidence="7">
    <location>
        <begin position="103"/>
        <end position="124"/>
    </location>
</feature>
<protein>
    <submittedName>
        <fullName evidence="10">Sugar ABC transporter permease</fullName>
    </submittedName>
</protein>
<feature type="region of interest" description="Disordered" evidence="8">
    <location>
        <begin position="1"/>
        <end position="23"/>
    </location>
</feature>
<dbReference type="PROSITE" id="PS50928">
    <property type="entry name" value="ABC_TM1"/>
    <property type="match status" value="1"/>
</dbReference>
<dbReference type="Pfam" id="PF00528">
    <property type="entry name" value="BPD_transp_1"/>
    <property type="match status" value="1"/>
</dbReference>
<evidence type="ECO:0000256" key="4">
    <source>
        <dbReference type="ARBA" id="ARBA00022692"/>
    </source>
</evidence>
<dbReference type="OrthoDB" id="2063054at2"/>
<gene>
    <name evidence="10" type="ORF">B7R22_14130</name>
</gene>
<proteinExistence type="inferred from homology"/>
<dbReference type="PANTHER" id="PTHR43744">
    <property type="entry name" value="ABC TRANSPORTER PERMEASE PROTEIN MG189-RELATED-RELATED"/>
    <property type="match status" value="1"/>
</dbReference>
<dbReference type="PANTHER" id="PTHR43744:SF8">
    <property type="entry name" value="SN-GLYCEROL-3-PHOSPHATE TRANSPORT SYSTEM PERMEASE PROTEIN UGPE"/>
    <property type="match status" value="1"/>
</dbReference>
<dbReference type="CDD" id="cd06261">
    <property type="entry name" value="TM_PBP2"/>
    <property type="match status" value="1"/>
</dbReference>
<name>A0A3E0VSY9_9MICO</name>
<keyword evidence="3" id="KW-1003">Cell membrane</keyword>
<keyword evidence="5 7" id="KW-1133">Transmembrane helix</keyword>
<feature type="transmembrane region" description="Helical" evidence="7">
    <location>
        <begin position="266"/>
        <end position="287"/>
    </location>
</feature>
<evidence type="ECO:0000256" key="3">
    <source>
        <dbReference type="ARBA" id="ARBA00022475"/>
    </source>
</evidence>
<evidence type="ECO:0000313" key="11">
    <source>
        <dbReference type="Proteomes" id="UP000256541"/>
    </source>
</evidence>
<accession>A0A3E0VSY9</accession>
<feature type="domain" description="ABC transmembrane type-1" evidence="9">
    <location>
        <begin position="99"/>
        <end position="288"/>
    </location>
</feature>
<dbReference type="Gene3D" id="1.10.3720.10">
    <property type="entry name" value="MetI-like"/>
    <property type="match status" value="1"/>
</dbReference>
<keyword evidence="2 7" id="KW-0813">Transport</keyword>
<evidence type="ECO:0000313" key="10">
    <source>
        <dbReference type="EMBL" id="RFA13134.1"/>
    </source>
</evidence>
<organism evidence="10 11">
    <name type="scientific">Subtercola boreus</name>
    <dbReference type="NCBI Taxonomy" id="120213"/>
    <lineage>
        <taxon>Bacteria</taxon>
        <taxon>Bacillati</taxon>
        <taxon>Actinomycetota</taxon>
        <taxon>Actinomycetes</taxon>
        <taxon>Micrococcales</taxon>
        <taxon>Microbacteriaceae</taxon>
        <taxon>Subtercola</taxon>
    </lineage>
</organism>
<feature type="transmembrane region" description="Helical" evidence="7">
    <location>
        <begin position="41"/>
        <end position="63"/>
    </location>
</feature>
<keyword evidence="4 7" id="KW-0812">Transmembrane</keyword>
<comment type="similarity">
    <text evidence="7">Belongs to the binding-protein-dependent transport system permease family.</text>
</comment>
<evidence type="ECO:0000259" key="9">
    <source>
        <dbReference type="PROSITE" id="PS50928"/>
    </source>
</evidence>
<feature type="transmembrane region" description="Helical" evidence="7">
    <location>
        <begin position="170"/>
        <end position="188"/>
    </location>
</feature>
<evidence type="ECO:0000256" key="7">
    <source>
        <dbReference type="RuleBase" id="RU363032"/>
    </source>
</evidence>
<dbReference type="AlphaFoldDB" id="A0A3E0VSY9"/>
<dbReference type="GO" id="GO:0055085">
    <property type="term" value="P:transmembrane transport"/>
    <property type="evidence" value="ECO:0007669"/>
    <property type="project" value="InterPro"/>
</dbReference>
<dbReference type="EMBL" id="NBXB01000037">
    <property type="protein sequence ID" value="RFA13134.1"/>
    <property type="molecule type" value="Genomic_DNA"/>
</dbReference>
<dbReference type="GO" id="GO:0005886">
    <property type="term" value="C:plasma membrane"/>
    <property type="evidence" value="ECO:0007669"/>
    <property type="project" value="UniProtKB-SubCell"/>
</dbReference>
<dbReference type="Proteomes" id="UP000256541">
    <property type="component" value="Unassembled WGS sequence"/>
</dbReference>
<feature type="transmembrane region" description="Helical" evidence="7">
    <location>
        <begin position="136"/>
        <end position="158"/>
    </location>
</feature>
<feature type="compositionally biased region" description="Polar residues" evidence="8">
    <location>
        <begin position="1"/>
        <end position="11"/>
    </location>
</feature>
<evidence type="ECO:0000256" key="1">
    <source>
        <dbReference type="ARBA" id="ARBA00004651"/>
    </source>
</evidence>
<feature type="transmembrane region" description="Helical" evidence="7">
    <location>
        <begin position="209"/>
        <end position="232"/>
    </location>
</feature>
<evidence type="ECO:0000256" key="6">
    <source>
        <dbReference type="ARBA" id="ARBA00023136"/>
    </source>
</evidence>
<evidence type="ECO:0000256" key="2">
    <source>
        <dbReference type="ARBA" id="ARBA00022448"/>
    </source>
</evidence>
<dbReference type="InterPro" id="IPR035906">
    <property type="entry name" value="MetI-like_sf"/>
</dbReference>
<evidence type="ECO:0000256" key="5">
    <source>
        <dbReference type="ARBA" id="ARBA00022989"/>
    </source>
</evidence>
<keyword evidence="6 7" id="KW-0472">Membrane</keyword>
<sequence>MTQAESAQAQISHHAPRTLAASVPRARRRARFASSERRSTIIRAVIAWILALITMFPIIWLIIGALRPADQTFSPGLSSSFTFDNLSQVLTQVPFPLYLMNSAIVSIAVTLAALLFHSMAAYALARLRFTGRGTVFLLMISTMLVSLPVILVPLFMIVKQLGLVDTYAGLIVPVIFNAFGIFLLRQYYLNIPKELEEAAELDGCGYGGIYLHVILPLSKPILASLAVLFFLANWNSFLWPLTITQSPNLDVIQLGISTLQGQYSSAWGLIMAGSLVAAVPTIIVFLLGQRWLVDSLKTTGSKG</sequence>
<comment type="caution">
    <text evidence="10">The sequence shown here is derived from an EMBL/GenBank/DDBJ whole genome shotgun (WGS) entry which is preliminary data.</text>
</comment>
<reference evidence="10 11" key="1">
    <citation type="submission" date="2017-04" db="EMBL/GenBank/DDBJ databases">
        <title>Comparative genome analysis of Subtercola boreus.</title>
        <authorList>
            <person name="Cho Y.-J."/>
            <person name="Cho A."/>
            <person name="Kim O.-S."/>
            <person name="Lee J.-I."/>
        </authorList>
    </citation>
    <scope>NUCLEOTIDE SEQUENCE [LARGE SCALE GENOMIC DNA]</scope>
    <source>
        <strain evidence="10 11">P27479</strain>
    </source>
</reference>
<comment type="subcellular location">
    <subcellularLocation>
        <location evidence="1 7">Cell membrane</location>
        <topology evidence="1 7">Multi-pass membrane protein</topology>
    </subcellularLocation>
</comment>
<dbReference type="InterPro" id="IPR000515">
    <property type="entry name" value="MetI-like"/>
</dbReference>
<evidence type="ECO:0000256" key="8">
    <source>
        <dbReference type="SAM" id="MobiDB-lite"/>
    </source>
</evidence>